<protein>
    <submittedName>
        <fullName evidence="1">Uncharacterized protein</fullName>
    </submittedName>
</protein>
<gene>
    <name evidence="1" type="ORF">S12H4_36247</name>
</gene>
<name>X1SA89_9ZZZZ</name>
<reference evidence="1" key="1">
    <citation type="journal article" date="2014" name="Front. Microbiol.">
        <title>High frequency of phylogenetically diverse reductive dehalogenase-homologous genes in deep subseafloor sedimentary metagenomes.</title>
        <authorList>
            <person name="Kawai M."/>
            <person name="Futagami T."/>
            <person name="Toyoda A."/>
            <person name="Takaki Y."/>
            <person name="Nishi S."/>
            <person name="Hori S."/>
            <person name="Arai W."/>
            <person name="Tsubouchi T."/>
            <person name="Morono Y."/>
            <person name="Uchiyama I."/>
            <person name="Ito T."/>
            <person name="Fujiyama A."/>
            <person name="Inagaki F."/>
            <person name="Takami H."/>
        </authorList>
    </citation>
    <scope>NUCLEOTIDE SEQUENCE</scope>
    <source>
        <strain evidence="1">Expedition CK06-06</strain>
    </source>
</reference>
<accession>X1SA89</accession>
<evidence type="ECO:0000313" key="1">
    <source>
        <dbReference type="EMBL" id="GAI89893.1"/>
    </source>
</evidence>
<feature type="non-terminal residue" evidence="1">
    <location>
        <position position="43"/>
    </location>
</feature>
<proteinExistence type="predicted"/>
<sequence>MEYGTSARITGIAAINIAIGSEGPVMSTATFVSENNAPPILRP</sequence>
<dbReference type="EMBL" id="BARW01021596">
    <property type="protein sequence ID" value="GAI89893.1"/>
    <property type="molecule type" value="Genomic_DNA"/>
</dbReference>
<comment type="caution">
    <text evidence="1">The sequence shown here is derived from an EMBL/GenBank/DDBJ whole genome shotgun (WGS) entry which is preliminary data.</text>
</comment>
<dbReference type="AlphaFoldDB" id="X1SA89"/>
<organism evidence="1">
    <name type="scientific">marine sediment metagenome</name>
    <dbReference type="NCBI Taxonomy" id="412755"/>
    <lineage>
        <taxon>unclassified sequences</taxon>
        <taxon>metagenomes</taxon>
        <taxon>ecological metagenomes</taxon>
    </lineage>
</organism>